<accession>A0A3B0UGJ3</accession>
<organism evidence="2">
    <name type="scientific">hydrothermal vent metagenome</name>
    <dbReference type="NCBI Taxonomy" id="652676"/>
    <lineage>
        <taxon>unclassified sequences</taxon>
        <taxon>metagenomes</taxon>
        <taxon>ecological metagenomes</taxon>
    </lineage>
</organism>
<gene>
    <name evidence="2" type="ORF">MNBD_BACTEROID01-1479</name>
</gene>
<name>A0A3B0UGJ3_9ZZZZ</name>
<keyword evidence="1" id="KW-1133">Transmembrane helix</keyword>
<protein>
    <submittedName>
        <fullName evidence="2">Uncharacterized protein</fullName>
    </submittedName>
</protein>
<feature type="transmembrane region" description="Helical" evidence="1">
    <location>
        <begin position="36"/>
        <end position="54"/>
    </location>
</feature>
<sequence>MTKSEKAEMFIKLEKASQYRKRCEERENRSIRLRNLFAVSFIVSIILIIVSYILMNSSLADEGQAPGYYKILPVIVYAALVIGISLFIWLIVAFFKSFNIELELNRARKIEGIMVQHVYRIMLINPEGN</sequence>
<keyword evidence="1" id="KW-0472">Membrane</keyword>
<reference evidence="2" key="1">
    <citation type="submission" date="2018-06" db="EMBL/GenBank/DDBJ databases">
        <authorList>
            <person name="Zhirakovskaya E."/>
        </authorList>
    </citation>
    <scope>NUCLEOTIDE SEQUENCE</scope>
</reference>
<dbReference type="EMBL" id="UOEP01000214">
    <property type="protein sequence ID" value="VAW24427.1"/>
    <property type="molecule type" value="Genomic_DNA"/>
</dbReference>
<dbReference type="AlphaFoldDB" id="A0A3B0UGJ3"/>
<evidence type="ECO:0000256" key="1">
    <source>
        <dbReference type="SAM" id="Phobius"/>
    </source>
</evidence>
<evidence type="ECO:0000313" key="2">
    <source>
        <dbReference type="EMBL" id="VAW24427.1"/>
    </source>
</evidence>
<feature type="transmembrane region" description="Helical" evidence="1">
    <location>
        <begin position="74"/>
        <end position="95"/>
    </location>
</feature>
<keyword evidence="1" id="KW-0812">Transmembrane</keyword>
<proteinExistence type="predicted"/>